<sequence>METYGMYKGKQYPLTKIGQRLILKSTNEEPGFTKYVDVLGKIHEDLFVKEVKRKDLEKVFQVNDLAYYKGEKFDVLNVINDDTEEIELFTMNKSKAEKLGFIQHDQLSFRKTTARKEVELVKEYKDLL</sequence>
<dbReference type="PATRIC" id="fig|220754.4.peg.970"/>
<name>A0A0C2W373_9BACL</name>
<organism evidence="1 2">
    <name type="scientific">Jeotgalibacillus campisalis</name>
    <dbReference type="NCBI Taxonomy" id="220754"/>
    <lineage>
        <taxon>Bacteria</taxon>
        <taxon>Bacillati</taxon>
        <taxon>Bacillota</taxon>
        <taxon>Bacilli</taxon>
        <taxon>Bacillales</taxon>
        <taxon>Caryophanaceae</taxon>
        <taxon>Jeotgalibacillus</taxon>
    </lineage>
</organism>
<dbReference type="Proteomes" id="UP000031972">
    <property type="component" value="Unassembled WGS sequence"/>
</dbReference>
<comment type="caution">
    <text evidence="1">The sequence shown here is derived from an EMBL/GenBank/DDBJ whole genome shotgun (WGS) entry which is preliminary data.</text>
</comment>
<dbReference type="RefSeq" id="WP_041055435.1">
    <property type="nucleotide sequence ID" value="NZ_JXRR01000008.1"/>
</dbReference>
<gene>
    <name evidence="1" type="ORF">KR50_09520</name>
</gene>
<accession>A0A0C2W373</accession>
<dbReference type="AlphaFoldDB" id="A0A0C2W373"/>
<keyword evidence="2" id="KW-1185">Reference proteome</keyword>
<dbReference type="EMBL" id="JXRR01000008">
    <property type="protein sequence ID" value="KIL51071.1"/>
    <property type="molecule type" value="Genomic_DNA"/>
</dbReference>
<reference evidence="1 2" key="1">
    <citation type="submission" date="2015-01" db="EMBL/GenBank/DDBJ databases">
        <title>Jeotgalibacillus campisalis genome sequencing.</title>
        <authorList>
            <person name="Goh K.M."/>
            <person name="Chan K.-G."/>
            <person name="Yaakop A.S."/>
            <person name="Ee R."/>
            <person name="Gan H.M."/>
            <person name="Chan C.S."/>
        </authorList>
    </citation>
    <scope>NUCLEOTIDE SEQUENCE [LARGE SCALE GENOMIC DNA]</scope>
    <source>
        <strain evidence="1 2">SF-57</strain>
    </source>
</reference>
<dbReference type="OrthoDB" id="1952571at2"/>
<proteinExistence type="predicted"/>
<protein>
    <submittedName>
        <fullName evidence="1">Uncharacterized protein</fullName>
    </submittedName>
</protein>
<evidence type="ECO:0000313" key="1">
    <source>
        <dbReference type="EMBL" id="KIL51071.1"/>
    </source>
</evidence>
<evidence type="ECO:0000313" key="2">
    <source>
        <dbReference type="Proteomes" id="UP000031972"/>
    </source>
</evidence>